<keyword evidence="2" id="KW-1185">Reference proteome</keyword>
<evidence type="ECO:0000313" key="2">
    <source>
        <dbReference type="Proteomes" id="UP000007721"/>
    </source>
</evidence>
<dbReference type="GO" id="GO:0016740">
    <property type="term" value="F:transferase activity"/>
    <property type="evidence" value="ECO:0007669"/>
    <property type="project" value="UniProtKB-KW"/>
</dbReference>
<dbReference type="EMBL" id="CP001390">
    <property type="protein sequence ID" value="ACM19809.1"/>
    <property type="molecule type" value="Genomic_DNA"/>
</dbReference>
<keyword evidence="1" id="KW-0808">Transferase</keyword>
<protein>
    <submittedName>
        <fullName evidence="1">Glycosyltransferase</fullName>
    </submittedName>
</protein>
<dbReference type="KEGG" id="geo:Geob_1450"/>
<dbReference type="OrthoDB" id="9765084at2"/>
<sequence length="311" mass="36204">MSSNNERIWCPSGELRPLSFAQAPKKDLAFIVVNRNRRDLTDYLCHQILNFTNTTDLTYDLFVVDIGSEPAQRSPFTTIEYEDSDFRGKCYAHNVGVRQAALTADYRYYWAMMNDLRFDGQPDAMMRMIELMDSNPEIGILSPTNIGEGKEYPGADPQPGHVFRKVPVCDYLALMLRGQVLHEVGFLNPEFRYCWGAIHELSYKVYRTGKWSIAYCDTVHYEHLGGTTYGKTKNVVSRDEYTLNAKRFAASYFVKQYGRDWDEKFTDALPTDVTLKETYSRHRTYWEESLVSEKNCRNSFFHNIWRKIKNG</sequence>
<dbReference type="AlphaFoldDB" id="B9M554"/>
<dbReference type="Proteomes" id="UP000007721">
    <property type="component" value="Chromosome"/>
</dbReference>
<dbReference type="STRING" id="316067.Geob_1450"/>
<organism evidence="1 2">
    <name type="scientific">Geotalea daltonii (strain DSM 22248 / JCM 15807 / FRC-32)</name>
    <name type="common">Geobacter daltonii</name>
    <dbReference type="NCBI Taxonomy" id="316067"/>
    <lineage>
        <taxon>Bacteria</taxon>
        <taxon>Pseudomonadati</taxon>
        <taxon>Thermodesulfobacteriota</taxon>
        <taxon>Desulfuromonadia</taxon>
        <taxon>Geobacterales</taxon>
        <taxon>Geobacteraceae</taxon>
        <taxon>Geotalea</taxon>
    </lineage>
</organism>
<dbReference type="InterPro" id="IPR029044">
    <property type="entry name" value="Nucleotide-diphossugar_trans"/>
</dbReference>
<accession>B9M554</accession>
<evidence type="ECO:0000313" key="1">
    <source>
        <dbReference type="EMBL" id="ACM19809.1"/>
    </source>
</evidence>
<dbReference type="eggNOG" id="COG1216">
    <property type="taxonomic scope" value="Bacteria"/>
</dbReference>
<dbReference type="HOGENOM" id="CLU_942960_0_0_7"/>
<gene>
    <name evidence="1" type="ordered locus">Geob_1450</name>
</gene>
<proteinExistence type="predicted"/>
<dbReference type="CAZy" id="GT2">
    <property type="family name" value="Glycosyltransferase Family 2"/>
</dbReference>
<dbReference type="Gene3D" id="3.90.550.10">
    <property type="entry name" value="Spore Coat Polysaccharide Biosynthesis Protein SpsA, Chain A"/>
    <property type="match status" value="1"/>
</dbReference>
<dbReference type="RefSeq" id="WP_012646538.1">
    <property type="nucleotide sequence ID" value="NC_011979.1"/>
</dbReference>
<name>B9M554_GEODF</name>
<reference evidence="1 2" key="1">
    <citation type="submission" date="2009-01" db="EMBL/GenBank/DDBJ databases">
        <title>Complete sequence of Geobacter sp. FRC-32.</title>
        <authorList>
            <consortium name="US DOE Joint Genome Institute"/>
            <person name="Lucas S."/>
            <person name="Copeland A."/>
            <person name="Lapidus A."/>
            <person name="Glavina del Rio T."/>
            <person name="Dalin E."/>
            <person name="Tice H."/>
            <person name="Bruce D."/>
            <person name="Goodwin L."/>
            <person name="Pitluck S."/>
            <person name="Saunders E."/>
            <person name="Brettin T."/>
            <person name="Detter J.C."/>
            <person name="Han C."/>
            <person name="Larimer F."/>
            <person name="Land M."/>
            <person name="Hauser L."/>
            <person name="Kyrpides N."/>
            <person name="Ovchinnikova G."/>
            <person name="Kostka J."/>
            <person name="Richardson P."/>
        </authorList>
    </citation>
    <scope>NUCLEOTIDE SEQUENCE [LARGE SCALE GENOMIC DNA]</scope>
    <source>
        <strain evidence="2">DSM 22248 / JCM 15807 / FRC-32</strain>
    </source>
</reference>
<dbReference type="SUPFAM" id="SSF53448">
    <property type="entry name" value="Nucleotide-diphospho-sugar transferases"/>
    <property type="match status" value="1"/>
</dbReference>